<comment type="subunit">
    <text evidence="8">Component of the translation initiation factor 2B (eIF2B) complex which is a heterodecamer of two sets of five different subunits: alpha, beta, gamma, delta and epsilon. Subunits alpha, beta and delta comprise a regulatory subcomplex and subunits epsilon and gamma comprise a catalytic subcomplex. Within the complex, the hexameric regulatory complex resides at the center, with the two heterodimeric catalytic subcomplexes bound on opposite sides.</text>
</comment>
<evidence type="ECO:0000256" key="5">
    <source>
        <dbReference type="ARBA" id="ARBA00022917"/>
    </source>
</evidence>
<evidence type="ECO:0000256" key="9">
    <source>
        <dbReference type="RuleBase" id="RU003814"/>
    </source>
</evidence>
<dbReference type="EMBL" id="JADNYJ010000004">
    <property type="protein sequence ID" value="KAF8911567.1"/>
    <property type="molecule type" value="Genomic_DNA"/>
</dbReference>
<dbReference type="Pfam" id="PF01008">
    <property type="entry name" value="IF-2B"/>
    <property type="match status" value="1"/>
</dbReference>
<dbReference type="InterPro" id="IPR042529">
    <property type="entry name" value="IF_2B-like_C"/>
</dbReference>
<sequence length="111" mass="11889">MSMFYALECRHWKIGGRTSCKATLSSLARGSDPIPCTYALLPALPSLLEQASVILVGAHAIFANGAVYSQAGIGMVAMTARGKNMPFVVCCELYKSSGSVMIDGLKKKRSW</sequence>
<comment type="subcellular location">
    <subcellularLocation>
        <location evidence="1">Cytoplasm</location>
        <location evidence="1">Cytosol</location>
    </subcellularLocation>
</comment>
<evidence type="ECO:0000256" key="6">
    <source>
        <dbReference type="ARBA" id="ARBA00044147"/>
    </source>
</evidence>
<dbReference type="InterPro" id="IPR000649">
    <property type="entry name" value="IF-2B-related"/>
</dbReference>
<name>A0A9P5NX60_GYMJU</name>
<dbReference type="PANTHER" id="PTHR10233:SF14">
    <property type="entry name" value="TRANSLATION INITIATION FACTOR EIF-2B SUBUNIT DELTA"/>
    <property type="match status" value="1"/>
</dbReference>
<dbReference type="GO" id="GO:0003743">
    <property type="term" value="F:translation initiation factor activity"/>
    <property type="evidence" value="ECO:0007669"/>
    <property type="project" value="UniProtKB-KW"/>
</dbReference>
<dbReference type="Gene3D" id="3.40.50.10470">
    <property type="entry name" value="Translation initiation factor eif-2b, domain 2"/>
    <property type="match status" value="1"/>
</dbReference>
<proteinExistence type="inferred from homology"/>
<evidence type="ECO:0000256" key="1">
    <source>
        <dbReference type="ARBA" id="ARBA00004514"/>
    </source>
</evidence>
<organism evidence="10 11">
    <name type="scientific">Gymnopilus junonius</name>
    <name type="common">Spectacular rustgill mushroom</name>
    <name type="synonym">Gymnopilus spectabilis subsp. junonius</name>
    <dbReference type="NCBI Taxonomy" id="109634"/>
    <lineage>
        <taxon>Eukaryota</taxon>
        <taxon>Fungi</taxon>
        <taxon>Dikarya</taxon>
        <taxon>Basidiomycota</taxon>
        <taxon>Agaricomycotina</taxon>
        <taxon>Agaricomycetes</taxon>
        <taxon>Agaricomycetidae</taxon>
        <taxon>Agaricales</taxon>
        <taxon>Agaricineae</taxon>
        <taxon>Hymenogastraceae</taxon>
        <taxon>Gymnopilus</taxon>
    </lineage>
</organism>
<comment type="caution">
    <text evidence="10">The sequence shown here is derived from an EMBL/GenBank/DDBJ whole genome shotgun (WGS) entry which is preliminary data.</text>
</comment>
<evidence type="ECO:0000256" key="2">
    <source>
        <dbReference type="ARBA" id="ARBA00007251"/>
    </source>
</evidence>
<evidence type="ECO:0000313" key="10">
    <source>
        <dbReference type="EMBL" id="KAF8911567.1"/>
    </source>
</evidence>
<dbReference type="InterPro" id="IPR037171">
    <property type="entry name" value="NagB/RpiA_transferase-like"/>
</dbReference>
<accession>A0A9P5NX60</accession>
<keyword evidence="11" id="KW-1185">Reference proteome</keyword>
<keyword evidence="4 10" id="KW-0396">Initiation factor</keyword>
<evidence type="ECO:0000313" key="11">
    <source>
        <dbReference type="Proteomes" id="UP000724874"/>
    </source>
</evidence>
<dbReference type="OrthoDB" id="10254737at2759"/>
<evidence type="ECO:0000256" key="7">
    <source>
        <dbReference type="ARBA" id="ARBA00044356"/>
    </source>
</evidence>
<dbReference type="AlphaFoldDB" id="A0A9P5NX60"/>
<evidence type="ECO:0000256" key="4">
    <source>
        <dbReference type="ARBA" id="ARBA00022540"/>
    </source>
</evidence>
<evidence type="ECO:0000256" key="8">
    <source>
        <dbReference type="ARBA" id="ARBA00046432"/>
    </source>
</evidence>
<dbReference type="PANTHER" id="PTHR10233">
    <property type="entry name" value="TRANSLATION INITIATION FACTOR EIF-2B"/>
    <property type="match status" value="1"/>
</dbReference>
<comment type="similarity">
    <text evidence="2 9">Belongs to the eIF-2B alpha/beta/delta subunits family.</text>
</comment>
<evidence type="ECO:0000256" key="3">
    <source>
        <dbReference type="ARBA" id="ARBA00022490"/>
    </source>
</evidence>
<protein>
    <recommendedName>
        <fullName evidence="6">Translation initiation factor eIF2B subunit delta</fullName>
    </recommendedName>
    <alternativeName>
        <fullName evidence="7">eIF2B GDP-GTP exchange factor subunit delta</fullName>
    </alternativeName>
</protein>
<dbReference type="GO" id="GO:0005829">
    <property type="term" value="C:cytosol"/>
    <property type="evidence" value="ECO:0007669"/>
    <property type="project" value="UniProtKB-SubCell"/>
</dbReference>
<reference evidence="10" key="1">
    <citation type="submission" date="2020-11" db="EMBL/GenBank/DDBJ databases">
        <authorList>
            <consortium name="DOE Joint Genome Institute"/>
            <person name="Ahrendt S."/>
            <person name="Riley R."/>
            <person name="Andreopoulos W."/>
            <person name="LaButti K."/>
            <person name="Pangilinan J."/>
            <person name="Ruiz-duenas F.J."/>
            <person name="Barrasa J.M."/>
            <person name="Sanchez-Garcia M."/>
            <person name="Camarero S."/>
            <person name="Miyauchi S."/>
            <person name="Serrano A."/>
            <person name="Linde D."/>
            <person name="Babiker R."/>
            <person name="Drula E."/>
            <person name="Ayuso-Fernandez I."/>
            <person name="Pacheco R."/>
            <person name="Padilla G."/>
            <person name="Ferreira P."/>
            <person name="Barriuso J."/>
            <person name="Kellner H."/>
            <person name="Castanera R."/>
            <person name="Alfaro M."/>
            <person name="Ramirez L."/>
            <person name="Pisabarro A.G."/>
            <person name="Kuo A."/>
            <person name="Tritt A."/>
            <person name="Lipzen A."/>
            <person name="He G."/>
            <person name="Yan M."/>
            <person name="Ng V."/>
            <person name="Cullen D."/>
            <person name="Martin F."/>
            <person name="Rosso M.-N."/>
            <person name="Henrissat B."/>
            <person name="Hibbett D."/>
            <person name="Martinez A.T."/>
            <person name="Grigoriev I.V."/>
        </authorList>
    </citation>
    <scope>NUCLEOTIDE SEQUENCE</scope>
    <source>
        <strain evidence="10">AH 44721</strain>
    </source>
</reference>
<dbReference type="Proteomes" id="UP000724874">
    <property type="component" value="Unassembled WGS sequence"/>
</dbReference>
<keyword evidence="5" id="KW-0648">Protein biosynthesis</keyword>
<dbReference type="SUPFAM" id="SSF100950">
    <property type="entry name" value="NagB/RpiA/CoA transferase-like"/>
    <property type="match status" value="1"/>
</dbReference>
<keyword evidence="3" id="KW-0963">Cytoplasm</keyword>
<gene>
    <name evidence="10" type="ORF">CPB84DRAFT_1762250</name>
</gene>